<accession>A0ABT0K483</accession>
<keyword evidence="2" id="KW-1185">Reference proteome</keyword>
<protein>
    <submittedName>
        <fullName evidence="1">Uncharacterized protein</fullName>
    </submittedName>
</protein>
<name>A0ABT0K483_9ACTN</name>
<dbReference type="Proteomes" id="UP001201873">
    <property type="component" value="Unassembled WGS sequence"/>
</dbReference>
<organism evidence="1 2">
    <name type="scientific">Frankia umida</name>
    <dbReference type="NCBI Taxonomy" id="573489"/>
    <lineage>
        <taxon>Bacteria</taxon>
        <taxon>Bacillati</taxon>
        <taxon>Actinomycetota</taxon>
        <taxon>Actinomycetes</taxon>
        <taxon>Frankiales</taxon>
        <taxon>Frankiaceae</taxon>
        <taxon>Frankia</taxon>
    </lineage>
</organism>
<comment type="caution">
    <text evidence="1">The sequence shown here is derived from an EMBL/GenBank/DDBJ whole genome shotgun (WGS) entry which is preliminary data.</text>
</comment>
<proteinExistence type="predicted"/>
<dbReference type="EMBL" id="JALKFT010000036">
    <property type="protein sequence ID" value="MCK9878512.1"/>
    <property type="molecule type" value="Genomic_DNA"/>
</dbReference>
<reference evidence="1 2" key="1">
    <citation type="submission" date="2022-04" db="EMBL/GenBank/DDBJ databases">
        <title>Genome diversity in the genus Frankia.</title>
        <authorList>
            <person name="Carlos-Shanley C."/>
            <person name="Hahn D."/>
        </authorList>
    </citation>
    <scope>NUCLEOTIDE SEQUENCE [LARGE SCALE GENOMIC DNA]</scope>
    <source>
        <strain evidence="1 2">Ag45/Mut15</strain>
    </source>
</reference>
<evidence type="ECO:0000313" key="2">
    <source>
        <dbReference type="Proteomes" id="UP001201873"/>
    </source>
</evidence>
<evidence type="ECO:0000313" key="1">
    <source>
        <dbReference type="EMBL" id="MCK9878512.1"/>
    </source>
</evidence>
<dbReference type="RefSeq" id="WP_248826606.1">
    <property type="nucleotide sequence ID" value="NZ_JALKFT010000036.1"/>
</dbReference>
<sequence>MASTYNLLMPEKRVGHPYQDSGTGPVDGTRVNLTYHHVVPYSTLRKFWAKAAGANMLRRSMFFEKLRPGLTKRFYVDLTKASGSQFKDSEIGQVDTLAGRFYSGDAVHTSDEAAAYRRPEGWDNFLIVYTWLPGNLFLGPTSRSDDPGDKFEEVARPIFAKYGDARFDELRSLDAAIRTYLGSADGTSSGPAFKLLANVARHPRLVPFNGTEWKLNDEGVAYVKKVR</sequence>
<gene>
    <name evidence="1" type="ORF">MXD59_22565</name>
</gene>